<feature type="transmembrane region" description="Helical" evidence="1">
    <location>
        <begin position="20"/>
        <end position="44"/>
    </location>
</feature>
<protein>
    <recommendedName>
        <fullName evidence="4">ABC transporter permease</fullName>
    </recommendedName>
</protein>
<proteinExistence type="predicted"/>
<evidence type="ECO:0000256" key="1">
    <source>
        <dbReference type="SAM" id="Phobius"/>
    </source>
</evidence>
<reference evidence="2 3" key="1">
    <citation type="submission" date="2019-06" db="EMBL/GenBank/DDBJ databases">
        <title>Complete genome of Microbacterium foliorum M2.</title>
        <authorList>
            <person name="Cao G."/>
        </authorList>
    </citation>
    <scope>NUCLEOTIDE SEQUENCE [LARGE SCALE GENOMIC DNA]</scope>
    <source>
        <strain evidence="2 3">M2</strain>
    </source>
</reference>
<name>A0A4Y5YLD3_9MICO</name>
<keyword evidence="1" id="KW-0812">Transmembrane</keyword>
<accession>A0A4Y5YLD3</accession>
<gene>
    <name evidence="2" type="ORF">FIV50_00185</name>
</gene>
<dbReference type="PANTHER" id="PTHR37305">
    <property type="entry name" value="INTEGRAL MEMBRANE PROTEIN-RELATED"/>
    <property type="match status" value="1"/>
</dbReference>
<evidence type="ECO:0000313" key="2">
    <source>
        <dbReference type="EMBL" id="QDE33365.1"/>
    </source>
</evidence>
<dbReference type="GO" id="GO:0005886">
    <property type="term" value="C:plasma membrane"/>
    <property type="evidence" value="ECO:0007669"/>
    <property type="project" value="UniProtKB-SubCell"/>
</dbReference>
<feature type="transmembrane region" description="Helical" evidence="1">
    <location>
        <begin position="203"/>
        <end position="226"/>
    </location>
</feature>
<dbReference type="EMBL" id="CP041040">
    <property type="protein sequence ID" value="QDE33365.1"/>
    <property type="molecule type" value="Genomic_DNA"/>
</dbReference>
<keyword evidence="1" id="KW-0472">Membrane</keyword>
<evidence type="ECO:0008006" key="4">
    <source>
        <dbReference type="Google" id="ProtNLM"/>
    </source>
</evidence>
<dbReference type="OrthoDB" id="3376858at2"/>
<dbReference type="PANTHER" id="PTHR37305:SF1">
    <property type="entry name" value="MEMBRANE PROTEIN"/>
    <property type="match status" value="1"/>
</dbReference>
<feature type="transmembrane region" description="Helical" evidence="1">
    <location>
        <begin position="117"/>
        <end position="143"/>
    </location>
</feature>
<organism evidence="2 3">
    <name type="scientific">Microbacterium foliorum</name>
    <dbReference type="NCBI Taxonomy" id="104336"/>
    <lineage>
        <taxon>Bacteria</taxon>
        <taxon>Bacillati</taxon>
        <taxon>Actinomycetota</taxon>
        <taxon>Actinomycetes</taxon>
        <taxon>Micrococcales</taxon>
        <taxon>Microbacteriaceae</taxon>
        <taxon>Microbacterium</taxon>
    </lineage>
</organism>
<dbReference type="GO" id="GO:0140359">
    <property type="term" value="F:ABC-type transporter activity"/>
    <property type="evidence" value="ECO:0007669"/>
    <property type="project" value="InterPro"/>
</dbReference>
<dbReference type="Proteomes" id="UP000316125">
    <property type="component" value="Chromosome"/>
</dbReference>
<dbReference type="AlphaFoldDB" id="A0A4Y5YLD3"/>
<dbReference type="RefSeq" id="WP_140035664.1">
    <property type="nucleotide sequence ID" value="NZ_CP041040.1"/>
</dbReference>
<sequence length="272" mass="28132">MMSTVNAELYGMRHRRAFTVLPIVWLLQIVLFAYVANFIVAMTVEDLSGLQREAMLASLTTESASAAVLGSLPMYGAPVLIILGALMAAGDERSGILRLTVSRVPERGTVLTGKITALLLLVSVVIVLSVVTAAVCAIVISLIEGTPMRWDLSAIVTETAASWLIASAWAMMGFMLGIVTRSLAASIAIGVLWALVVEQMVHGLAAVATALAPVRVGLISGASAVLADAAGIASMPGGVPDAPVSAAIVVLVAWTVVSGAVATVVFRARDIR</sequence>
<keyword evidence="1" id="KW-1133">Transmembrane helix</keyword>
<evidence type="ECO:0000313" key="3">
    <source>
        <dbReference type="Proteomes" id="UP000316125"/>
    </source>
</evidence>
<feature type="transmembrane region" description="Helical" evidence="1">
    <location>
        <begin position="163"/>
        <end position="196"/>
    </location>
</feature>
<feature type="transmembrane region" description="Helical" evidence="1">
    <location>
        <begin position="64"/>
        <end position="89"/>
    </location>
</feature>
<feature type="transmembrane region" description="Helical" evidence="1">
    <location>
        <begin position="246"/>
        <end position="266"/>
    </location>
</feature>